<reference evidence="1 2" key="1">
    <citation type="submission" date="2019-12" db="EMBL/GenBank/DDBJ databases">
        <authorList>
            <person name="Woiski C."/>
        </authorList>
    </citation>
    <scope>NUCLEOTIDE SEQUENCE [LARGE SCALE GENOMIC DNA]</scope>
    <source>
        <strain evidence="1 2">BOE100</strain>
    </source>
</reference>
<dbReference type="AlphaFoldDB" id="A0A7Z9ERY6"/>
<dbReference type="Proteomes" id="UP000442695">
    <property type="component" value="Unassembled WGS sequence"/>
</dbReference>
<dbReference type="RefSeq" id="WP_156858327.1">
    <property type="nucleotide sequence ID" value="NZ_BSKD01000027.1"/>
</dbReference>
<protein>
    <submittedName>
        <fullName evidence="1">Uncharacterized protein</fullName>
    </submittedName>
</protein>
<comment type="caution">
    <text evidence="1">The sequence shown here is derived from an EMBL/GenBank/DDBJ whole genome shotgun (WGS) entry which is preliminary data.</text>
</comment>
<sequence length="149" mass="16851">MGTEPTESTGQPPFIVDMSVSFARIYARLPANESQPIDDLIDHVEAKGLNGLPGRLKKSDDINPSTAGWLAKVNFVRTFNLYHYHAGYPVWDLSRPHGDYTSEWVIQMMLSPCGYKTTLVTWNKHPPFELPKPHELLMPGQTLDDLPKF</sequence>
<name>A0A7Z9ERY6_PSEPU</name>
<dbReference type="EMBL" id="WOWR01000001">
    <property type="protein sequence ID" value="KAF0256802.1"/>
    <property type="molecule type" value="Genomic_DNA"/>
</dbReference>
<evidence type="ECO:0000313" key="1">
    <source>
        <dbReference type="EMBL" id="KAF0256802.1"/>
    </source>
</evidence>
<gene>
    <name evidence="1" type="ORF">GN299_01225</name>
</gene>
<proteinExistence type="predicted"/>
<evidence type="ECO:0000313" key="2">
    <source>
        <dbReference type="Proteomes" id="UP000442695"/>
    </source>
</evidence>
<organism evidence="1 2">
    <name type="scientific">Pseudomonas putida</name>
    <name type="common">Arthrobacter siderocapsulatus</name>
    <dbReference type="NCBI Taxonomy" id="303"/>
    <lineage>
        <taxon>Bacteria</taxon>
        <taxon>Pseudomonadati</taxon>
        <taxon>Pseudomonadota</taxon>
        <taxon>Gammaproteobacteria</taxon>
        <taxon>Pseudomonadales</taxon>
        <taxon>Pseudomonadaceae</taxon>
        <taxon>Pseudomonas</taxon>
    </lineage>
</organism>
<accession>A0A7Z9ERY6</accession>